<evidence type="ECO:0000256" key="3">
    <source>
        <dbReference type="ARBA" id="ARBA00022989"/>
    </source>
</evidence>
<dbReference type="RefSeq" id="WP_013295544.1">
    <property type="nucleotide sequence ID" value="NC_014408.1"/>
</dbReference>
<dbReference type="AlphaFoldDB" id="D9PVS2"/>
<comment type="subcellular location">
    <subcellularLocation>
        <location evidence="1">Cell membrane</location>
        <topology evidence="1">Multi-pass membrane protein</topology>
    </subcellularLocation>
</comment>
<dbReference type="GeneID" id="77399505"/>
<keyword evidence="2 5" id="KW-0812">Transmembrane</keyword>
<organism evidence="6 7">
    <name type="scientific">Methanothermobacter marburgensis (strain ATCC BAA-927 / DSM 2133 / JCM 14651 / NBRC 100331 / OCM 82 / Marburg)</name>
    <name type="common">Methanobacterium thermoautotrophicum</name>
    <dbReference type="NCBI Taxonomy" id="79929"/>
    <lineage>
        <taxon>Archaea</taxon>
        <taxon>Methanobacteriati</taxon>
        <taxon>Methanobacteriota</taxon>
        <taxon>Methanomada group</taxon>
        <taxon>Methanobacteria</taxon>
        <taxon>Methanobacteriales</taxon>
        <taxon>Methanobacteriaceae</taxon>
        <taxon>Methanothermobacter</taxon>
    </lineage>
</organism>
<evidence type="ECO:0000256" key="4">
    <source>
        <dbReference type="ARBA" id="ARBA00023136"/>
    </source>
</evidence>
<evidence type="ECO:0000256" key="1">
    <source>
        <dbReference type="ARBA" id="ARBA00004651"/>
    </source>
</evidence>
<sequence>MLSTLLRSTRMSWCAKNIHMYLLALTYASDADPIRFISGLFTVTLLWGALYSLNDFTDIETDRNDRMKRGRPFIENHVEPREVLLFIGVLLVVSTAAAYIIHPVFCLILLLMVLNQFIYTLPPLRLKDTPLAPLASTATNTVLRLASAAVLLGGILVVPVPVYVLMYLAGMGTYLMYKERKAPTTLVSVLFCVLLAWSYTGGYISMLQILLVIVPPFIATVPLYLSNFTERERMVEVADLLYHRVLVAFYLVCIVVLLVA</sequence>
<dbReference type="Gene3D" id="1.10.357.140">
    <property type="entry name" value="UbiA prenyltransferase"/>
    <property type="match status" value="1"/>
</dbReference>
<dbReference type="InterPro" id="IPR050475">
    <property type="entry name" value="Prenyltransferase_related"/>
</dbReference>
<dbReference type="GO" id="GO:0005886">
    <property type="term" value="C:plasma membrane"/>
    <property type="evidence" value="ECO:0007669"/>
    <property type="project" value="UniProtKB-SubCell"/>
</dbReference>
<evidence type="ECO:0008006" key="8">
    <source>
        <dbReference type="Google" id="ProtNLM"/>
    </source>
</evidence>
<evidence type="ECO:0000313" key="6">
    <source>
        <dbReference type="EMBL" id="ADL58320.1"/>
    </source>
</evidence>
<dbReference type="OrthoDB" id="81330at2157"/>
<evidence type="ECO:0000256" key="2">
    <source>
        <dbReference type="ARBA" id="ARBA00022692"/>
    </source>
</evidence>
<proteinExistence type="predicted"/>
<keyword evidence="4 5" id="KW-0472">Membrane</keyword>
<dbReference type="PaxDb" id="79929-MTBMA_c07250"/>
<feature type="transmembrane region" description="Helical" evidence="5">
    <location>
        <begin position="240"/>
        <end position="259"/>
    </location>
</feature>
<feature type="transmembrane region" description="Helical" evidence="5">
    <location>
        <begin position="206"/>
        <end position="228"/>
    </location>
</feature>
<dbReference type="PANTHER" id="PTHR42723">
    <property type="entry name" value="CHLOROPHYLL SYNTHASE"/>
    <property type="match status" value="1"/>
</dbReference>
<name>D9PVS2_METTM</name>
<keyword evidence="3 5" id="KW-1133">Transmembrane helix</keyword>
<dbReference type="InterPro" id="IPR000537">
    <property type="entry name" value="UbiA_prenyltransferase"/>
</dbReference>
<feature type="transmembrane region" description="Helical" evidence="5">
    <location>
        <begin position="83"/>
        <end position="114"/>
    </location>
</feature>
<dbReference type="PANTHER" id="PTHR42723:SF1">
    <property type="entry name" value="CHLOROPHYLL SYNTHASE, CHLOROPLASTIC"/>
    <property type="match status" value="1"/>
</dbReference>
<reference key="1">
    <citation type="submission" date="2009-08" db="EMBL/GenBank/DDBJ databases">
        <title>The genome sequence of Methanothermobacter marburgensis.</title>
        <authorList>
            <person name="Kaster A."/>
            <person name="Seedorf H."/>
            <person name="Goenrich M."/>
            <person name="Wiezer A."/>
            <person name="Liesegang H."/>
            <person name="Thauer R."/>
            <person name="Gottschalk G."/>
        </authorList>
    </citation>
    <scope>NUCLEOTIDE SEQUENCE</scope>
    <source>
        <strain>Marburg</strain>
    </source>
</reference>
<dbReference type="Proteomes" id="UP000000345">
    <property type="component" value="Chromosome"/>
</dbReference>
<dbReference type="HOGENOM" id="CLU_1048113_0_0_2"/>
<dbReference type="STRING" id="79929.MTBMA_c07250"/>
<dbReference type="GO" id="GO:0016765">
    <property type="term" value="F:transferase activity, transferring alkyl or aryl (other than methyl) groups"/>
    <property type="evidence" value="ECO:0007669"/>
    <property type="project" value="InterPro"/>
</dbReference>
<dbReference type="PATRIC" id="fig|79929.8.peg.710"/>
<dbReference type="GeneID" id="9704433"/>
<reference evidence="6 7" key="2">
    <citation type="journal article" date="2010" name="J. Bacteriol.">
        <title>Complete genome sequence of Methanothermobacter marburgensis, a methanoarchaeon model organism.</title>
        <authorList>
            <person name="Liesegang H."/>
            <person name="Kaster A.K."/>
            <person name="Wiezer A."/>
            <person name="Goenrich M."/>
            <person name="Wollherr A."/>
            <person name="Seedorf H."/>
            <person name="Gottschalk G."/>
            <person name="Thauer R.K."/>
        </authorList>
    </citation>
    <scope>NUCLEOTIDE SEQUENCE [LARGE SCALE GENOMIC DNA]</scope>
    <source>
        <strain evidence="7">ATCC BAA-927 / DSM 2133 / JCM 14651 / NBRC 100331 / OCM 82 / Marburg</strain>
    </source>
</reference>
<evidence type="ECO:0000256" key="5">
    <source>
        <dbReference type="SAM" id="Phobius"/>
    </source>
</evidence>
<dbReference type="Pfam" id="PF01040">
    <property type="entry name" value="UbiA"/>
    <property type="match status" value="1"/>
</dbReference>
<evidence type="ECO:0000313" key="7">
    <source>
        <dbReference type="Proteomes" id="UP000000345"/>
    </source>
</evidence>
<dbReference type="EMBL" id="CP001710">
    <property type="protein sequence ID" value="ADL58320.1"/>
    <property type="molecule type" value="Genomic_DNA"/>
</dbReference>
<keyword evidence="7" id="KW-1185">Reference proteome</keyword>
<accession>D9PVS2</accession>
<dbReference type="KEGG" id="mmg:MTBMA_c07250"/>
<feature type="transmembrane region" description="Helical" evidence="5">
    <location>
        <begin position="182"/>
        <end position="200"/>
    </location>
</feature>
<feature type="transmembrane region" description="Helical" evidence="5">
    <location>
        <begin position="34"/>
        <end position="53"/>
    </location>
</feature>
<gene>
    <name evidence="6" type="ordered locus">MTBMA_c07250</name>
</gene>
<dbReference type="InterPro" id="IPR044878">
    <property type="entry name" value="UbiA_sf"/>
</dbReference>
<feature type="transmembrane region" description="Helical" evidence="5">
    <location>
        <begin position="145"/>
        <end position="170"/>
    </location>
</feature>
<protein>
    <recommendedName>
        <fullName evidence="8">Prenyltransferase</fullName>
    </recommendedName>
</protein>